<dbReference type="CDD" id="cd06171">
    <property type="entry name" value="Sigma70_r4"/>
    <property type="match status" value="1"/>
</dbReference>
<dbReference type="Pfam" id="PF08281">
    <property type="entry name" value="Sigma70_r4_2"/>
    <property type="match status" value="1"/>
</dbReference>
<dbReference type="InterPro" id="IPR007627">
    <property type="entry name" value="RNA_pol_sigma70_r2"/>
</dbReference>
<accession>A0A5K7XMZ5</accession>
<organism evidence="8 9">
    <name type="scientific">Lacipirellula parvula</name>
    <dbReference type="NCBI Taxonomy" id="2650471"/>
    <lineage>
        <taxon>Bacteria</taxon>
        <taxon>Pseudomonadati</taxon>
        <taxon>Planctomycetota</taxon>
        <taxon>Planctomycetia</taxon>
        <taxon>Pirellulales</taxon>
        <taxon>Lacipirellulaceae</taxon>
        <taxon>Lacipirellula</taxon>
    </lineage>
</organism>
<dbReference type="InterPro" id="IPR013249">
    <property type="entry name" value="RNA_pol_sigma70_r4_t2"/>
</dbReference>
<feature type="domain" description="RNA polymerase sigma factor 70 region 4 type 2" evidence="7">
    <location>
        <begin position="140"/>
        <end position="192"/>
    </location>
</feature>
<proteinExistence type="inferred from homology"/>
<dbReference type="AlphaFoldDB" id="A0A5K7XMZ5"/>
<keyword evidence="3" id="KW-0731">Sigma factor</keyword>
<dbReference type="InterPro" id="IPR036388">
    <property type="entry name" value="WH-like_DNA-bd_sf"/>
</dbReference>
<gene>
    <name evidence="8" type="ORF">PLANPX_5928</name>
</gene>
<keyword evidence="4" id="KW-0804">Transcription</keyword>
<dbReference type="PANTHER" id="PTHR43133:SF51">
    <property type="entry name" value="RNA POLYMERASE SIGMA FACTOR"/>
    <property type="match status" value="1"/>
</dbReference>
<dbReference type="GO" id="GO:0016987">
    <property type="term" value="F:sigma factor activity"/>
    <property type="evidence" value="ECO:0007669"/>
    <property type="project" value="UniProtKB-KW"/>
</dbReference>
<dbReference type="InterPro" id="IPR013324">
    <property type="entry name" value="RNA_pol_sigma_r3/r4-like"/>
</dbReference>
<feature type="region of interest" description="Disordered" evidence="5">
    <location>
        <begin position="1"/>
        <end position="29"/>
    </location>
</feature>
<dbReference type="Gene3D" id="1.10.1740.10">
    <property type="match status" value="1"/>
</dbReference>
<dbReference type="NCBIfam" id="TIGR02937">
    <property type="entry name" value="sigma70-ECF"/>
    <property type="match status" value="1"/>
</dbReference>
<dbReference type="Pfam" id="PF04542">
    <property type="entry name" value="Sigma70_r2"/>
    <property type="match status" value="1"/>
</dbReference>
<keyword evidence="2" id="KW-0805">Transcription regulation</keyword>
<dbReference type="KEGG" id="lpav:PLANPX_5928"/>
<dbReference type="SUPFAM" id="SSF88659">
    <property type="entry name" value="Sigma3 and sigma4 domains of RNA polymerase sigma factors"/>
    <property type="match status" value="1"/>
</dbReference>
<dbReference type="InterPro" id="IPR014284">
    <property type="entry name" value="RNA_pol_sigma-70_dom"/>
</dbReference>
<dbReference type="Gene3D" id="1.10.10.10">
    <property type="entry name" value="Winged helix-like DNA-binding domain superfamily/Winged helix DNA-binding domain"/>
    <property type="match status" value="1"/>
</dbReference>
<evidence type="ECO:0000256" key="5">
    <source>
        <dbReference type="SAM" id="MobiDB-lite"/>
    </source>
</evidence>
<dbReference type="EMBL" id="AP021861">
    <property type="protein sequence ID" value="BBO36316.1"/>
    <property type="molecule type" value="Genomic_DNA"/>
</dbReference>
<evidence type="ECO:0000259" key="7">
    <source>
        <dbReference type="Pfam" id="PF08281"/>
    </source>
</evidence>
<keyword evidence="9" id="KW-1185">Reference proteome</keyword>
<name>A0A5K7XMZ5_9BACT</name>
<feature type="domain" description="RNA polymerase sigma-70 region 2" evidence="6">
    <location>
        <begin position="41"/>
        <end position="107"/>
    </location>
</feature>
<evidence type="ECO:0000313" key="8">
    <source>
        <dbReference type="EMBL" id="BBO36316.1"/>
    </source>
</evidence>
<dbReference type="Proteomes" id="UP000326837">
    <property type="component" value="Chromosome"/>
</dbReference>
<dbReference type="InterPro" id="IPR039425">
    <property type="entry name" value="RNA_pol_sigma-70-like"/>
</dbReference>
<comment type="similarity">
    <text evidence="1">Belongs to the sigma-70 factor family. ECF subfamily.</text>
</comment>
<reference evidence="9" key="1">
    <citation type="submission" date="2019-10" db="EMBL/GenBank/DDBJ databases">
        <title>Lacipirellula parvula gen. nov., sp. nov., representing a lineage of planctomycetes widespread in freshwater anoxic habitats, and description of the family Lacipirellulaceae.</title>
        <authorList>
            <person name="Dedysh S.N."/>
            <person name="Kulichevskaya I.S."/>
            <person name="Beletsky A.V."/>
            <person name="Rakitin A.L."/>
            <person name="Mardanov A.V."/>
            <person name="Ivanova A.A."/>
            <person name="Saltykova V.X."/>
            <person name="Rijpstra W.I.C."/>
            <person name="Sinninghe Damste J.S."/>
            <person name="Ravin N.V."/>
        </authorList>
    </citation>
    <scope>NUCLEOTIDE SEQUENCE [LARGE SCALE GENOMIC DNA]</scope>
    <source>
        <strain evidence="9">PX69</strain>
    </source>
</reference>
<evidence type="ECO:0000256" key="2">
    <source>
        <dbReference type="ARBA" id="ARBA00023015"/>
    </source>
</evidence>
<evidence type="ECO:0000313" key="9">
    <source>
        <dbReference type="Proteomes" id="UP000326837"/>
    </source>
</evidence>
<dbReference type="InterPro" id="IPR013325">
    <property type="entry name" value="RNA_pol_sigma_r2"/>
</dbReference>
<evidence type="ECO:0000259" key="6">
    <source>
        <dbReference type="Pfam" id="PF04542"/>
    </source>
</evidence>
<dbReference type="SUPFAM" id="SSF88946">
    <property type="entry name" value="Sigma2 domain of RNA polymerase sigma factors"/>
    <property type="match status" value="1"/>
</dbReference>
<protein>
    <recommendedName>
        <fullName evidence="10">RNA polymerase ECF-type sigma factor</fullName>
    </recommendedName>
</protein>
<evidence type="ECO:0000256" key="4">
    <source>
        <dbReference type="ARBA" id="ARBA00023163"/>
    </source>
</evidence>
<dbReference type="GO" id="GO:0006352">
    <property type="term" value="P:DNA-templated transcription initiation"/>
    <property type="evidence" value="ECO:0007669"/>
    <property type="project" value="InterPro"/>
</dbReference>
<dbReference type="PANTHER" id="PTHR43133">
    <property type="entry name" value="RNA POLYMERASE ECF-TYPE SIGMA FACTO"/>
    <property type="match status" value="1"/>
</dbReference>
<sequence>MQGKRLSGNYPREACDMNSSTGQRAAETDSAERIDLSSILSEHGRWLRTVLAARGVERDALDEVLQEVAAAACRGAEQLNDRERMGPWLYRIAVVQTLQYRRRAGRRRRLVERYAGSGVARDEAVDHDPLAWLLAEETQQLVRQAIARLSPRDAELLLLKYTEDWSYRDLAEKLGMSVSAVEARLHRARGRMRSALASLAPEVAETAR</sequence>
<evidence type="ECO:0000256" key="3">
    <source>
        <dbReference type="ARBA" id="ARBA00023082"/>
    </source>
</evidence>
<evidence type="ECO:0008006" key="10">
    <source>
        <dbReference type="Google" id="ProtNLM"/>
    </source>
</evidence>
<dbReference type="GO" id="GO:0003677">
    <property type="term" value="F:DNA binding"/>
    <property type="evidence" value="ECO:0007669"/>
    <property type="project" value="InterPro"/>
</dbReference>
<evidence type="ECO:0000256" key="1">
    <source>
        <dbReference type="ARBA" id="ARBA00010641"/>
    </source>
</evidence>